<evidence type="ECO:0000313" key="3">
    <source>
        <dbReference type="EMBL" id="CUO83184.1"/>
    </source>
</evidence>
<sequence>MKEFVWAVSIICILLVFGVVLLKYLSENKKYKNSSYGKQSQKSFWKIISNQGARGEYRTSQIIDKAPFKNKMLFNCYIPNRSGDKTEIDMIMLCQKGIYVIENKNYSGWIFGNEKSKNWCETLKGKKYFFYNPIKQNRTTV</sequence>
<feature type="domain" description="NERD" evidence="2">
    <location>
        <begin position="51"/>
        <end position="141"/>
    </location>
</feature>
<organism evidence="3 4">
    <name type="scientific">Blautia obeum</name>
    <dbReference type="NCBI Taxonomy" id="40520"/>
    <lineage>
        <taxon>Bacteria</taxon>
        <taxon>Bacillati</taxon>
        <taxon>Bacillota</taxon>
        <taxon>Clostridia</taxon>
        <taxon>Lachnospirales</taxon>
        <taxon>Lachnospiraceae</taxon>
        <taxon>Blautia</taxon>
    </lineage>
</organism>
<dbReference type="Proteomes" id="UP000095409">
    <property type="component" value="Unassembled WGS sequence"/>
</dbReference>
<feature type="transmembrane region" description="Helical" evidence="1">
    <location>
        <begin position="6"/>
        <end position="25"/>
    </location>
</feature>
<proteinExistence type="predicted"/>
<keyword evidence="1" id="KW-0812">Transmembrane</keyword>
<dbReference type="EMBL" id="CYZD01000032">
    <property type="protein sequence ID" value="CUO83184.1"/>
    <property type="molecule type" value="Genomic_DNA"/>
</dbReference>
<dbReference type="RefSeq" id="WP_055066690.1">
    <property type="nucleotide sequence ID" value="NZ_CYZD01000032.1"/>
</dbReference>
<dbReference type="Pfam" id="PF08378">
    <property type="entry name" value="NERD"/>
    <property type="match status" value="1"/>
</dbReference>
<dbReference type="PROSITE" id="PS50965">
    <property type="entry name" value="NERD"/>
    <property type="match status" value="1"/>
</dbReference>
<evidence type="ECO:0000259" key="2">
    <source>
        <dbReference type="PROSITE" id="PS50965"/>
    </source>
</evidence>
<accession>A0A174I7P2</accession>
<evidence type="ECO:0000313" key="4">
    <source>
        <dbReference type="Proteomes" id="UP000095409"/>
    </source>
</evidence>
<dbReference type="AlphaFoldDB" id="A0A174I7P2"/>
<gene>
    <name evidence="3" type="ORF">ERS852394_03129</name>
</gene>
<evidence type="ECO:0000256" key="1">
    <source>
        <dbReference type="SAM" id="Phobius"/>
    </source>
</evidence>
<keyword evidence="1" id="KW-1133">Transmembrane helix</keyword>
<protein>
    <submittedName>
        <fullName evidence="3">Nuclease-related domain</fullName>
    </submittedName>
</protein>
<reference evidence="3 4" key="1">
    <citation type="submission" date="2015-09" db="EMBL/GenBank/DDBJ databases">
        <authorList>
            <consortium name="Pathogen Informatics"/>
        </authorList>
    </citation>
    <scope>NUCLEOTIDE SEQUENCE [LARGE SCALE GENOMIC DNA]</scope>
    <source>
        <strain evidence="3 4">2789STDY5608837</strain>
    </source>
</reference>
<dbReference type="InterPro" id="IPR011528">
    <property type="entry name" value="NERD"/>
</dbReference>
<keyword evidence="1" id="KW-0472">Membrane</keyword>
<name>A0A174I7P2_9FIRM</name>